<dbReference type="Pfam" id="PF24883">
    <property type="entry name" value="NPHP3_N"/>
    <property type="match status" value="1"/>
</dbReference>
<reference evidence="4" key="1">
    <citation type="submission" date="2020-11" db="EMBL/GenBank/DDBJ databases">
        <authorList>
            <consortium name="DOE Joint Genome Institute"/>
            <person name="Ahrendt S."/>
            <person name="Riley R."/>
            <person name="Andreopoulos W."/>
            <person name="Labutti K."/>
            <person name="Pangilinan J."/>
            <person name="Ruiz-Duenas F.J."/>
            <person name="Barrasa J.M."/>
            <person name="Sanchez-Garcia M."/>
            <person name="Camarero S."/>
            <person name="Miyauchi S."/>
            <person name="Serrano A."/>
            <person name="Linde D."/>
            <person name="Babiker R."/>
            <person name="Drula E."/>
            <person name="Ayuso-Fernandez I."/>
            <person name="Pacheco R."/>
            <person name="Padilla G."/>
            <person name="Ferreira P."/>
            <person name="Barriuso J."/>
            <person name="Kellner H."/>
            <person name="Castanera R."/>
            <person name="Alfaro M."/>
            <person name="Ramirez L."/>
            <person name="Pisabarro A.G."/>
            <person name="Kuo A."/>
            <person name="Tritt A."/>
            <person name="Lipzen A."/>
            <person name="He G."/>
            <person name="Yan M."/>
            <person name="Ng V."/>
            <person name="Cullen D."/>
            <person name="Martin F."/>
            <person name="Rosso M.-N."/>
            <person name="Henrissat B."/>
            <person name="Hibbett D."/>
            <person name="Martinez A.T."/>
            <person name="Grigoriev I.V."/>
        </authorList>
    </citation>
    <scope>NUCLEOTIDE SEQUENCE</scope>
    <source>
        <strain evidence="4">CBS 506.95</strain>
    </source>
</reference>
<evidence type="ECO:0000313" key="4">
    <source>
        <dbReference type="EMBL" id="KAF9526621.1"/>
    </source>
</evidence>
<accession>A0A9P6JMY8</accession>
<gene>
    <name evidence="4" type="ORF">CPB83DRAFT_857512</name>
</gene>
<dbReference type="EMBL" id="MU157869">
    <property type="protein sequence ID" value="KAF9526621.1"/>
    <property type="molecule type" value="Genomic_DNA"/>
</dbReference>
<name>A0A9P6JMY8_9AGAR</name>
<feature type="domain" description="Nephrocystin 3-like N-terminal" evidence="3">
    <location>
        <begin position="1"/>
        <end position="143"/>
    </location>
</feature>
<dbReference type="InterPro" id="IPR027417">
    <property type="entry name" value="P-loop_NTPase"/>
</dbReference>
<protein>
    <recommendedName>
        <fullName evidence="3">Nephrocystin 3-like N-terminal domain-containing protein</fullName>
    </recommendedName>
</protein>
<dbReference type="Gene3D" id="3.40.50.300">
    <property type="entry name" value="P-loop containing nucleotide triphosphate hydrolases"/>
    <property type="match status" value="1"/>
</dbReference>
<comment type="caution">
    <text evidence="4">The sequence shown here is derived from an EMBL/GenBank/DDBJ whole genome shotgun (WGS) entry which is preliminary data.</text>
</comment>
<dbReference type="InterPro" id="IPR056884">
    <property type="entry name" value="NPHP3-like_N"/>
</dbReference>
<evidence type="ECO:0000256" key="2">
    <source>
        <dbReference type="SAM" id="Phobius"/>
    </source>
</evidence>
<keyword evidence="5" id="KW-1185">Reference proteome</keyword>
<keyword evidence="2" id="KW-0472">Membrane</keyword>
<keyword evidence="2" id="KW-1133">Transmembrane helix</keyword>
<evidence type="ECO:0000313" key="5">
    <source>
        <dbReference type="Proteomes" id="UP000807306"/>
    </source>
</evidence>
<dbReference type="SUPFAM" id="SSF52540">
    <property type="entry name" value="P-loop containing nucleoside triphosphate hydrolases"/>
    <property type="match status" value="1"/>
</dbReference>
<evidence type="ECO:0000256" key="1">
    <source>
        <dbReference type="ARBA" id="ARBA00022737"/>
    </source>
</evidence>
<dbReference type="OrthoDB" id="163438at2759"/>
<proteinExistence type="predicted"/>
<keyword evidence="1" id="KW-0677">Repeat</keyword>
<dbReference type="PANTHER" id="PTHR10039">
    <property type="entry name" value="AMELOGENIN"/>
    <property type="match status" value="1"/>
</dbReference>
<dbReference type="Proteomes" id="UP000807306">
    <property type="component" value="Unassembled WGS sequence"/>
</dbReference>
<feature type="transmembrane region" description="Helical" evidence="2">
    <location>
        <begin position="303"/>
        <end position="321"/>
    </location>
</feature>
<dbReference type="PANTHER" id="PTHR10039:SF14">
    <property type="entry name" value="NACHT DOMAIN-CONTAINING PROTEIN"/>
    <property type="match status" value="1"/>
</dbReference>
<evidence type="ECO:0000259" key="3">
    <source>
        <dbReference type="Pfam" id="PF24883"/>
    </source>
</evidence>
<dbReference type="AlphaFoldDB" id="A0A9P6JMY8"/>
<organism evidence="4 5">
    <name type="scientific">Crepidotus variabilis</name>
    <dbReference type="NCBI Taxonomy" id="179855"/>
    <lineage>
        <taxon>Eukaryota</taxon>
        <taxon>Fungi</taxon>
        <taxon>Dikarya</taxon>
        <taxon>Basidiomycota</taxon>
        <taxon>Agaricomycotina</taxon>
        <taxon>Agaricomycetes</taxon>
        <taxon>Agaricomycetidae</taxon>
        <taxon>Agaricales</taxon>
        <taxon>Agaricineae</taxon>
        <taxon>Crepidotaceae</taxon>
        <taxon>Crepidotus</taxon>
    </lineage>
</organism>
<keyword evidence="2" id="KW-0812">Transmembrane</keyword>
<sequence length="398" mass="45288">MWVTGSAGSGKTAIAQTICERFREKGHCVVESSFFRSTNRTNPKYLFLTIAYQLAVANELLKTFIEAVVQSDPAIVDAALDKQLQWLILDPITQAGNQLPTVFVIFDGLDECEGEAEQIHIIHLIQAIIKDQHLPLRFVVASRPEIWINNAFSLPASPALFTVTLNQNAEANDDIRFFYQYEFTKICKNPEHSHLFGSMLTPWPSNAGLNTLVEQASGQFIYAKTVTRFVGEPGHSPWRRLELVLQSHSESKTSVSVYIFSTSISSHVWPTGNAQVAFWVPCLYSTLTAIIREVKHYRRLRFYWIRALVILISLCEIYTLWCLSPPILPLSERRCPLRSTKRSSTIKDNTLDSIINHLWIFYTTLNMQTNTLLTKKRSLLIYVVVFSGMETGEHNEVE</sequence>